<keyword evidence="2" id="KW-0732">Signal</keyword>
<evidence type="ECO:0000313" key="3">
    <source>
        <dbReference type="EMBL" id="KAA1053130.1"/>
    </source>
</evidence>
<dbReference type="RefSeq" id="WP_149651302.1">
    <property type="nucleotide sequence ID" value="NZ_VEWN01000017.1"/>
</dbReference>
<protein>
    <submittedName>
        <fullName evidence="3">Uncharacterized protein</fullName>
    </submittedName>
</protein>
<dbReference type="EMBL" id="VEWN01000017">
    <property type="protein sequence ID" value="KAA1053130.1"/>
    <property type="molecule type" value="Genomic_DNA"/>
</dbReference>
<feature type="chain" id="PRO_5022886101" evidence="2">
    <location>
        <begin position="24"/>
        <end position="348"/>
    </location>
</feature>
<proteinExistence type="predicted"/>
<evidence type="ECO:0000256" key="2">
    <source>
        <dbReference type="SAM" id="SignalP"/>
    </source>
</evidence>
<reference evidence="3 4" key="1">
    <citation type="submission" date="2019-07" db="EMBL/GenBank/DDBJ databases">
        <title>Genome sequencing of the stress-tolerant strain Azospirillum brasilense Az19.</title>
        <authorList>
            <person name="Maroniche G.A."/>
            <person name="Garcia J.E."/>
            <person name="Pagnussat L."/>
            <person name="Amenta M."/>
            <person name="Creus C.M."/>
        </authorList>
    </citation>
    <scope>NUCLEOTIDE SEQUENCE [LARGE SCALE GENOMIC DNA]</scope>
    <source>
        <strain evidence="3 4">Az19</strain>
    </source>
</reference>
<gene>
    <name evidence="3" type="ORF">FH063_003049</name>
</gene>
<feature type="signal peptide" evidence="2">
    <location>
        <begin position="1"/>
        <end position="23"/>
    </location>
</feature>
<evidence type="ECO:0000256" key="1">
    <source>
        <dbReference type="SAM" id="MobiDB-lite"/>
    </source>
</evidence>
<sequence>MTVATKTLSILLACGVAANAYLAWELHSRLPPSTAELDRDLAALAETAPVQNSEDPQVKAEQALSAAIRAQTRDMLEQRRAAALRFVDLRYTVTGAAAPTANADQLAALEADITQQLATLAERKAAVDEVRAGTIHTQRLASLSLVETTLALLERRHLALKYGVALPTAPTPSAALPAADKDAIAALEADIAERRRVIADTRKDADQYSGGLIKVTLLQRLATEQATLAALEQRLLSLKHGLPPAPGLPPVAAVAVAAEVLAPLDADIAATRASIAAGEREASRYTGGLIYVTILSRVATERMTLAMLEQRRLSIKHGLTAAPPSLAGDAAPKPKGPPGAVVTDKEAL</sequence>
<organism evidence="3 4">
    <name type="scientific">Azospirillum argentinense</name>
    <dbReference type="NCBI Taxonomy" id="2970906"/>
    <lineage>
        <taxon>Bacteria</taxon>
        <taxon>Pseudomonadati</taxon>
        <taxon>Pseudomonadota</taxon>
        <taxon>Alphaproteobacteria</taxon>
        <taxon>Rhodospirillales</taxon>
        <taxon>Azospirillaceae</taxon>
        <taxon>Azospirillum</taxon>
    </lineage>
</organism>
<comment type="caution">
    <text evidence="3">The sequence shown here is derived from an EMBL/GenBank/DDBJ whole genome shotgun (WGS) entry which is preliminary data.</text>
</comment>
<evidence type="ECO:0000313" key="4">
    <source>
        <dbReference type="Proteomes" id="UP000325333"/>
    </source>
</evidence>
<feature type="region of interest" description="Disordered" evidence="1">
    <location>
        <begin position="324"/>
        <end position="348"/>
    </location>
</feature>
<dbReference type="AlphaFoldDB" id="A0A5B0KNK8"/>
<dbReference type="Proteomes" id="UP000325333">
    <property type="component" value="Unassembled WGS sequence"/>
</dbReference>
<name>A0A5B0KNK8_9PROT</name>
<accession>A0A5B0KNK8</accession>